<dbReference type="Proteomes" id="UP000051574">
    <property type="component" value="Unassembled WGS sequence"/>
</dbReference>
<dbReference type="InterPro" id="IPR002398">
    <property type="entry name" value="Pept_C14"/>
</dbReference>
<organism evidence="3 4">
    <name type="scientific">Oryctes borbonicus</name>
    <dbReference type="NCBI Taxonomy" id="1629725"/>
    <lineage>
        <taxon>Eukaryota</taxon>
        <taxon>Metazoa</taxon>
        <taxon>Ecdysozoa</taxon>
        <taxon>Arthropoda</taxon>
        <taxon>Hexapoda</taxon>
        <taxon>Insecta</taxon>
        <taxon>Pterygota</taxon>
        <taxon>Neoptera</taxon>
        <taxon>Endopterygota</taxon>
        <taxon>Coleoptera</taxon>
        <taxon>Polyphaga</taxon>
        <taxon>Scarabaeiformia</taxon>
        <taxon>Scarabaeidae</taxon>
        <taxon>Dynastinae</taxon>
        <taxon>Oryctes</taxon>
    </lineage>
</organism>
<dbReference type="InterPro" id="IPR015917">
    <property type="entry name" value="Pept_C14A"/>
</dbReference>
<dbReference type="OrthoDB" id="6116485at2759"/>
<reference evidence="3 4" key="1">
    <citation type="submission" date="2015-09" db="EMBL/GenBank/DDBJ databases">
        <title>Draft genome of the scarab beetle Oryctes borbonicus.</title>
        <authorList>
            <person name="Meyer J.M."/>
            <person name="Markov G.V."/>
            <person name="Baskaran P."/>
            <person name="Herrmann M."/>
            <person name="Sommer R.J."/>
            <person name="Roedelsperger C."/>
        </authorList>
    </citation>
    <scope>NUCLEOTIDE SEQUENCE [LARGE SCALE GENOMIC DNA]</scope>
    <source>
        <strain evidence="3">OB123</strain>
        <tissue evidence="3">Whole animal</tissue>
    </source>
</reference>
<dbReference type="InterPro" id="IPR033139">
    <property type="entry name" value="Caspase_cys_AS"/>
</dbReference>
<dbReference type="AlphaFoldDB" id="A0A0T6ATY1"/>
<protein>
    <submittedName>
        <fullName evidence="3">Peptidase</fullName>
    </submittedName>
</protein>
<evidence type="ECO:0000259" key="2">
    <source>
        <dbReference type="PROSITE" id="PS50208"/>
    </source>
</evidence>
<dbReference type="GO" id="GO:0043525">
    <property type="term" value="P:positive regulation of neuron apoptotic process"/>
    <property type="evidence" value="ECO:0007669"/>
    <property type="project" value="TreeGrafter"/>
</dbReference>
<dbReference type="GO" id="GO:0005737">
    <property type="term" value="C:cytoplasm"/>
    <property type="evidence" value="ECO:0007669"/>
    <property type="project" value="TreeGrafter"/>
</dbReference>
<comment type="similarity">
    <text evidence="1">Belongs to the peptidase C14A family.</text>
</comment>
<dbReference type="EMBL" id="LJIG01022802">
    <property type="protein sequence ID" value="KRT78640.1"/>
    <property type="molecule type" value="Genomic_DNA"/>
</dbReference>
<dbReference type="GO" id="GO:0004197">
    <property type="term" value="F:cysteine-type endopeptidase activity"/>
    <property type="evidence" value="ECO:0007669"/>
    <property type="project" value="InterPro"/>
</dbReference>
<dbReference type="PROSITE" id="PS50208">
    <property type="entry name" value="CASPASE_P20"/>
    <property type="match status" value="1"/>
</dbReference>
<name>A0A0T6ATY1_9SCAR</name>
<sequence length="149" mass="16759">MLWYTTILIIKMCMERSMKVLISIGLSNYKLCLFPASKVDYTNYDCFLLIVLSHGDKGVLYARDNGYKPESVWGPFTADNAPTLAGKPKMFFIQACQGDQLDRGVTLSRTETDGSPHSYRIPTHADFLIAYSTISGMFNDFYACSLIII</sequence>
<dbReference type="SMART" id="SM00115">
    <property type="entry name" value="CASc"/>
    <property type="match status" value="1"/>
</dbReference>
<dbReference type="GO" id="GO:0006508">
    <property type="term" value="P:proteolysis"/>
    <property type="evidence" value="ECO:0007669"/>
    <property type="project" value="InterPro"/>
</dbReference>
<dbReference type="PRINTS" id="PR00376">
    <property type="entry name" value="IL1BCENZYME"/>
</dbReference>
<dbReference type="PROSITE" id="PS01122">
    <property type="entry name" value="CASPASE_CYS"/>
    <property type="match status" value="1"/>
</dbReference>
<dbReference type="PANTHER" id="PTHR10454:SF245">
    <property type="entry name" value="CASPASE-RELATED"/>
    <property type="match status" value="1"/>
</dbReference>
<accession>A0A0T6ATY1</accession>
<evidence type="ECO:0000313" key="3">
    <source>
        <dbReference type="EMBL" id="KRT78640.1"/>
    </source>
</evidence>
<evidence type="ECO:0000256" key="1">
    <source>
        <dbReference type="ARBA" id="ARBA00010134"/>
    </source>
</evidence>
<comment type="caution">
    <text evidence="3">The sequence shown here is derived from an EMBL/GenBank/DDBJ whole genome shotgun (WGS) entry which is preliminary data.</text>
</comment>
<dbReference type="Pfam" id="PF00656">
    <property type="entry name" value="Peptidase_C14"/>
    <property type="match status" value="1"/>
</dbReference>
<dbReference type="PANTHER" id="PTHR10454">
    <property type="entry name" value="CASPASE"/>
    <property type="match status" value="1"/>
</dbReference>
<dbReference type="GO" id="GO:0006915">
    <property type="term" value="P:apoptotic process"/>
    <property type="evidence" value="ECO:0007669"/>
    <property type="project" value="TreeGrafter"/>
</dbReference>
<gene>
    <name evidence="3" type="ORF">AMK59_6628</name>
</gene>
<keyword evidence="4" id="KW-1185">Reference proteome</keyword>
<dbReference type="InterPro" id="IPR001309">
    <property type="entry name" value="Pept_C14_p20"/>
</dbReference>
<evidence type="ECO:0000313" key="4">
    <source>
        <dbReference type="Proteomes" id="UP000051574"/>
    </source>
</evidence>
<dbReference type="SUPFAM" id="SSF52129">
    <property type="entry name" value="Caspase-like"/>
    <property type="match status" value="1"/>
</dbReference>
<proteinExistence type="inferred from homology"/>
<feature type="domain" description="Caspase family p20" evidence="2">
    <location>
        <begin position="37"/>
        <end position="100"/>
    </location>
</feature>
<dbReference type="InterPro" id="IPR011600">
    <property type="entry name" value="Pept_C14_caspase"/>
</dbReference>
<dbReference type="InterPro" id="IPR029030">
    <property type="entry name" value="Caspase-like_dom_sf"/>
</dbReference>
<dbReference type="Gene3D" id="3.40.50.1460">
    <property type="match status" value="1"/>
</dbReference>
<feature type="non-terminal residue" evidence="3">
    <location>
        <position position="149"/>
    </location>
</feature>